<accession>A0A0F8YC09</accession>
<dbReference type="AlphaFoldDB" id="A0A0F8YC09"/>
<gene>
    <name evidence="1" type="ORF">LCGC14_2838090</name>
</gene>
<dbReference type="InterPro" id="IPR043921">
    <property type="entry name" value="DUF5772"/>
</dbReference>
<organism evidence="1">
    <name type="scientific">marine sediment metagenome</name>
    <dbReference type="NCBI Taxonomy" id="412755"/>
    <lineage>
        <taxon>unclassified sequences</taxon>
        <taxon>metagenomes</taxon>
        <taxon>ecological metagenomes</taxon>
    </lineage>
</organism>
<reference evidence="1" key="1">
    <citation type="journal article" date="2015" name="Nature">
        <title>Complex archaea that bridge the gap between prokaryotes and eukaryotes.</title>
        <authorList>
            <person name="Spang A."/>
            <person name="Saw J.H."/>
            <person name="Jorgensen S.L."/>
            <person name="Zaremba-Niedzwiedzka K."/>
            <person name="Martijn J."/>
            <person name="Lind A.E."/>
            <person name="van Eijk R."/>
            <person name="Schleper C."/>
            <person name="Guy L."/>
            <person name="Ettema T.J."/>
        </authorList>
    </citation>
    <scope>NUCLEOTIDE SEQUENCE</scope>
</reference>
<comment type="caution">
    <text evidence="1">The sequence shown here is derived from an EMBL/GenBank/DDBJ whole genome shotgun (WGS) entry which is preliminary data.</text>
</comment>
<dbReference type="Pfam" id="PF19080">
    <property type="entry name" value="DUF5772"/>
    <property type="match status" value="1"/>
</dbReference>
<protein>
    <submittedName>
        <fullName evidence="1">Uncharacterized protein</fullName>
    </submittedName>
</protein>
<proteinExistence type="predicted"/>
<evidence type="ECO:0000313" key="1">
    <source>
        <dbReference type="EMBL" id="KKK78982.1"/>
    </source>
</evidence>
<sequence length="161" mass="18078">MWLYLGILSAIVICWYVVPTPSKALVATRQACFVIGEVCKVINRHGLGLCLLWTKQIIANQIGNRLVEMHHHHYIIHYPYGVTWYKIIVPRRRGPCLIDTVTDGDNNDVKKDVFAYMGPSHNFHGVTVTPSMLGYDSLTFTYISGEANTFAGTDIVSVSSY</sequence>
<dbReference type="EMBL" id="LAZR01054239">
    <property type="protein sequence ID" value="KKK78982.1"/>
    <property type="molecule type" value="Genomic_DNA"/>
</dbReference>
<name>A0A0F8YC09_9ZZZZ</name>